<dbReference type="SUPFAM" id="SSF52343">
    <property type="entry name" value="Ferredoxin reductase-like, C-terminal NADP-linked domain"/>
    <property type="match status" value="1"/>
</dbReference>
<evidence type="ECO:0000256" key="4">
    <source>
        <dbReference type="ARBA" id="ARBA00022617"/>
    </source>
</evidence>
<keyword evidence="7" id="KW-0520">NAD</keyword>
<dbReference type="FunFam" id="1.10.490.10:FF:000003">
    <property type="entry name" value="Flavohemoprotein"/>
    <property type="match status" value="1"/>
</dbReference>
<keyword evidence="5" id="KW-0479">Metal-binding</keyword>
<dbReference type="InterPro" id="IPR000971">
    <property type="entry name" value="Globin"/>
</dbReference>
<feature type="domain" description="FAD-binding FR-type" evidence="12">
    <location>
        <begin position="152"/>
        <end position="260"/>
    </location>
</feature>
<evidence type="ECO:0000256" key="8">
    <source>
        <dbReference type="ARBA" id="ARBA00048649"/>
    </source>
</evidence>
<dbReference type="Pfam" id="PF00042">
    <property type="entry name" value="Globin"/>
    <property type="match status" value="1"/>
</dbReference>
<evidence type="ECO:0000259" key="11">
    <source>
        <dbReference type="PROSITE" id="PS01033"/>
    </source>
</evidence>
<protein>
    <recommendedName>
        <fullName evidence="2">nitric oxide dioxygenase</fullName>
        <ecNumber evidence="2">1.14.12.17</ecNumber>
    </recommendedName>
</protein>
<dbReference type="GO" id="GO:0008941">
    <property type="term" value="F:nitric oxide dioxygenase NAD(P)H activity"/>
    <property type="evidence" value="ECO:0007669"/>
    <property type="project" value="UniProtKB-EC"/>
</dbReference>
<dbReference type="Pfam" id="PF00175">
    <property type="entry name" value="NAD_binding_1"/>
    <property type="match status" value="1"/>
</dbReference>
<dbReference type="SUPFAM" id="SSF46458">
    <property type="entry name" value="Globin-like"/>
    <property type="match status" value="1"/>
</dbReference>
<keyword evidence="4 10" id="KW-0349">Heme</keyword>
<dbReference type="GO" id="GO:0071949">
    <property type="term" value="F:FAD binding"/>
    <property type="evidence" value="ECO:0007669"/>
    <property type="project" value="TreeGrafter"/>
</dbReference>
<gene>
    <name evidence="13" type="ORF">EDS130_LOCUS21585</name>
</gene>
<dbReference type="GO" id="GO:0005344">
    <property type="term" value="F:oxygen carrier activity"/>
    <property type="evidence" value="ECO:0007669"/>
    <property type="project" value="UniProtKB-KW"/>
</dbReference>
<comment type="caution">
    <text evidence="13">The sequence shown here is derived from an EMBL/GenBank/DDBJ whole genome shotgun (WGS) entry which is preliminary data.</text>
</comment>
<evidence type="ECO:0000256" key="1">
    <source>
        <dbReference type="ARBA" id="ARBA00006401"/>
    </source>
</evidence>
<evidence type="ECO:0000256" key="6">
    <source>
        <dbReference type="ARBA" id="ARBA00023004"/>
    </source>
</evidence>
<sequence>MSITEEQKRIVKSTAPILKENGKEITSIFYKQLFKSHPELLNLFNQTNQKIGTQPLALANTVYFAAENIDNLEVLMPQVLTIANKHRALTVQPEHYPIVGKHLLDAVAEFLGDKATEEILDAWTAAYNLIASIFINIEKDLYAKFDQDQRDKGFVPLTIIKKERVASGPIIALTFQRSDGGKMYKFHPGQYLTLRIKKGNFYHNRHYSLTHPFDGKTYRIAIKQELNRVPKGVVSNEILNHYRKGDKILASFPAGTFALIKTAKDHLFIAAGIGITVFSSMIRDLHRQCKADRATLIHCVPTDDYAAFAHEMRSILPKNQYHLLTQGRHVLQGLIRDTIKPNTHVYVCGSISFMNKVEEYLLECNHPSSHIHSEAFRPILSTIKNAAKNESHTKSL</sequence>
<evidence type="ECO:0000313" key="13">
    <source>
        <dbReference type="EMBL" id="CAF1131110.1"/>
    </source>
</evidence>
<dbReference type="PROSITE" id="PS51384">
    <property type="entry name" value="FAD_FR"/>
    <property type="match status" value="1"/>
</dbReference>
<evidence type="ECO:0000313" key="14">
    <source>
        <dbReference type="Proteomes" id="UP000663852"/>
    </source>
</evidence>
<dbReference type="CDD" id="cd14777">
    <property type="entry name" value="Yhb1-globin-like"/>
    <property type="match status" value="1"/>
</dbReference>
<keyword evidence="10" id="KW-0813">Transport</keyword>
<dbReference type="GO" id="GO:0020037">
    <property type="term" value="F:heme binding"/>
    <property type="evidence" value="ECO:0007669"/>
    <property type="project" value="InterPro"/>
</dbReference>
<comment type="catalytic activity">
    <reaction evidence="8">
        <text>2 nitric oxide + NADH + 2 O2 = 2 nitrate + NAD(+) + H(+)</text>
        <dbReference type="Rhea" id="RHEA:19469"/>
        <dbReference type="ChEBI" id="CHEBI:15378"/>
        <dbReference type="ChEBI" id="CHEBI:15379"/>
        <dbReference type="ChEBI" id="CHEBI:16480"/>
        <dbReference type="ChEBI" id="CHEBI:17632"/>
        <dbReference type="ChEBI" id="CHEBI:57540"/>
        <dbReference type="ChEBI" id="CHEBI:57945"/>
        <dbReference type="EC" id="1.14.12.17"/>
    </reaction>
</comment>
<evidence type="ECO:0000256" key="10">
    <source>
        <dbReference type="RuleBase" id="RU000356"/>
    </source>
</evidence>
<evidence type="ECO:0000259" key="12">
    <source>
        <dbReference type="PROSITE" id="PS51384"/>
    </source>
</evidence>
<dbReference type="SUPFAM" id="SSF63380">
    <property type="entry name" value="Riboflavin synthase domain-like"/>
    <property type="match status" value="1"/>
</dbReference>
<dbReference type="PANTHER" id="PTHR43396:SF3">
    <property type="entry name" value="FLAVOHEMOPROTEIN"/>
    <property type="match status" value="1"/>
</dbReference>
<name>A0A814RA30_ADIRI</name>
<dbReference type="InterPro" id="IPR039261">
    <property type="entry name" value="FNR_nucleotide-bd"/>
</dbReference>
<dbReference type="OrthoDB" id="436496at2759"/>
<dbReference type="EMBL" id="CAJNOJ010000109">
    <property type="protein sequence ID" value="CAF1131110.1"/>
    <property type="molecule type" value="Genomic_DNA"/>
</dbReference>
<dbReference type="EC" id="1.14.12.17" evidence="2"/>
<dbReference type="AlphaFoldDB" id="A0A814RA30"/>
<comment type="similarity">
    <text evidence="10">Belongs to the globin family.</text>
</comment>
<evidence type="ECO:0000256" key="3">
    <source>
        <dbReference type="ARBA" id="ARBA00022575"/>
    </source>
</evidence>
<evidence type="ECO:0000256" key="7">
    <source>
        <dbReference type="ARBA" id="ARBA00023027"/>
    </source>
</evidence>
<reference evidence="13" key="1">
    <citation type="submission" date="2021-02" db="EMBL/GenBank/DDBJ databases">
        <authorList>
            <person name="Nowell W R."/>
        </authorList>
    </citation>
    <scope>NUCLEOTIDE SEQUENCE</scope>
</reference>
<dbReference type="PRINTS" id="PR00409">
    <property type="entry name" value="PHDIOXRDTASE"/>
</dbReference>
<keyword evidence="10" id="KW-0561">Oxygen transport</keyword>
<comment type="catalytic activity">
    <reaction evidence="9">
        <text>2 nitric oxide + NADPH + 2 O2 = 2 nitrate + NADP(+) + H(+)</text>
        <dbReference type="Rhea" id="RHEA:19465"/>
        <dbReference type="ChEBI" id="CHEBI:15378"/>
        <dbReference type="ChEBI" id="CHEBI:15379"/>
        <dbReference type="ChEBI" id="CHEBI:16480"/>
        <dbReference type="ChEBI" id="CHEBI:17632"/>
        <dbReference type="ChEBI" id="CHEBI:57783"/>
        <dbReference type="ChEBI" id="CHEBI:58349"/>
        <dbReference type="EC" id="1.14.12.17"/>
    </reaction>
</comment>
<comment type="similarity">
    <text evidence="1">In the C-terminal section; belongs to the flavoprotein pyridine nucleotide cytochrome reductase family.</text>
</comment>
<evidence type="ECO:0000256" key="5">
    <source>
        <dbReference type="ARBA" id="ARBA00022723"/>
    </source>
</evidence>
<dbReference type="InterPro" id="IPR012292">
    <property type="entry name" value="Globin/Proto"/>
</dbReference>
<dbReference type="InterPro" id="IPR017938">
    <property type="entry name" value="Riboflavin_synthase-like_b-brl"/>
</dbReference>
<dbReference type="GO" id="GO:0071500">
    <property type="term" value="P:cellular response to nitrosative stress"/>
    <property type="evidence" value="ECO:0007669"/>
    <property type="project" value="TreeGrafter"/>
</dbReference>
<dbReference type="Gene3D" id="3.40.50.80">
    <property type="entry name" value="Nucleotide-binding domain of ferredoxin-NADP reductase (FNR) module"/>
    <property type="match status" value="1"/>
</dbReference>
<dbReference type="InterPro" id="IPR001433">
    <property type="entry name" value="OxRdtase_FAD/NAD-bd"/>
</dbReference>
<dbReference type="InterPro" id="IPR017927">
    <property type="entry name" value="FAD-bd_FR_type"/>
</dbReference>
<keyword evidence="6" id="KW-0408">Iron</keyword>
<dbReference type="Proteomes" id="UP000663852">
    <property type="component" value="Unassembled WGS sequence"/>
</dbReference>
<keyword evidence="3" id="KW-0216">Detoxification</keyword>
<dbReference type="PROSITE" id="PS01033">
    <property type="entry name" value="GLOBIN"/>
    <property type="match status" value="1"/>
</dbReference>
<dbReference type="GO" id="GO:0046872">
    <property type="term" value="F:metal ion binding"/>
    <property type="evidence" value="ECO:0007669"/>
    <property type="project" value="UniProtKB-KW"/>
</dbReference>
<dbReference type="Gene3D" id="2.40.30.10">
    <property type="entry name" value="Translation factors"/>
    <property type="match status" value="1"/>
</dbReference>
<dbReference type="GO" id="GO:0046210">
    <property type="term" value="P:nitric oxide catabolic process"/>
    <property type="evidence" value="ECO:0007669"/>
    <property type="project" value="TreeGrafter"/>
</dbReference>
<feature type="domain" description="Globin" evidence="11">
    <location>
        <begin position="2"/>
        <end position="139"/>
    </location>
</feature>
<dbReference type="GO" id="GO:0009636">
    <property type="term" value="P:response to toxic substance"/>
    <property type="evidence" value="ECO:0007669"/>
    <property type="project" value="UniProtKB-KW"/>
</dbReference>
<dbReference type="Gene3D" id="1.10.490.10">
    <property type="entry name" value="Globins"/>
    <property type="match status" value="1"/>
</dbReference>
<dbReference type="PANTHER" id="PTHR43396">
    <property type="entry name" value="FLAVOHEMOPROTEIN"/>
    <property type="match status" value="1"/>
</dbReference>
<accession>A0A814RA30</accession>
<organism evidence="13 14">
    <name type="scientific">Adineta ricciae</name>
    <name type="common">Rotifer</name>
    <dbReference type="NCBI Taxonomy" id="249248"/>
    <lineage>
        <taxon>Eukaryota</taxon>
        <taxon>Metazoa</taxon>
        <taxon>Spiralia</taxon>
        <taxon>Gnathifera</taxon>
        <taxon>Rotifera</taxon>
        <taxon>Eurotatoria</taxon>
        <taxon>Bdelloidea</taxon>
        <taxon>Adinetida</taxon>
        <taxon>Adinetidae</taxon>
        <taxon>Adineta</taxon>
    </lineage>
</organism>
<dbReference type="InterPro" id="IPR009050">
    <property type="entry name" value="Globin-like_sf"/>
</dbReference>
<proteinExistence type="inferred from homology"/>
<evidence type="ECO:0000256" key="2">
    <source>
        <dbReference type="ARBA" id="ARBA00012229"/>
    </source>
</evidence>
<dbReference type="GO" id="GO:0019825">
    <property type="term" value="F:oxygen binding"/>
    <property type="evidence" value="ECO:0007669"/>
    <property type="project" value="InterPro"/>
</dbReference>
<evidence type="ECO:0000256" key="9">
    <source>
        <dbReference type="ARBA" id="ARBA00049433"/>
    </source>
</evidence>